<comment type="similarity">
    <text evidence="1">Belongs to the inositol monophosphatase superfamily.</text>
</comment>
<dbReference type="AlphaFoldDB" id="A0A1H7R748"/>
<protein>
    <submittedName>
        <fullName evidence="6">Myo-inositol-1(Or 4)-monophosphatase</fullName>
    </submittedName>
</protein>
<dbReference type="GO" id="GO:0046854">
    <property type="term" value="P:phosphatidylinositol phosphate biosynthetic process"/>
    <property type="evidence" value="ECO:0007669"/>
    <property type="project" value="InterPro"/>
</dbReference>
<dbReference type="PANTHER" id="PTHR20854">
    <property type="entry name" value="INOSITOL MONOPHOSPHATASE"/>
    <property type="match status" value="1"/>
</dbReference>
<dbReference type="InterPro" id="IPR020583">
    <property type="entry name" value="Inositol_monoP_metal-BS"/>
</dbReference>
<keyword evidence="3" id="KW-0378">Hydrolase</keyword>
<dbReference type="SUPFAM" id="SSF56655">
    <property type="entry name" value="Carbohydrate phosphatase"/>
    <property type="match status" value="1"/>
</dbReference>
<sequence length="266" mass="28050">MADAGVAPDLHVLADAVAAAAREAAAMAMSRWRTDFARTEKSDGSPVCEVDLDVDRMLHARLSALLPQAGWLSEETADNPERLSTSYVWVVDPIDGTRDYIRGRSGWCVSVALVEAGRVVIAVLDAPARGEVWRAVAGGGTTLNGASVQAGDRAEIVGARVPADALPKADRDLTAVEKPNSIALRMAMVADDRADLVATLRWGNEWDIAAAALVAEEAGASITDALGRPLVFNKPKPRAFGVLTSTRGIHAAAVERLAGRAQAMIH</sequence>
<keyword evidence="2 5" id="KW-0479">Metal-binding</keyword>
<dbReference type="Gene3D" id="3.40.190.80">
    <property type="match status" value="1"/>
</dbReference>
<evidence type="ECO:0000256" key="4">
    <source>
        <dbReference type="ARBA" id="ARBA00022842"/>
    </source>
</evidence>
<organism evidence="6 7">
    <name type="scientific">Sphingomonas palmae</name>
    <dbReference type="NCBI Taxonomy" id="1855283"/>
    <lineage>
        <taxon>Bacteria</taxon>
        <taxon>Pseudomonadati</taxon>
        <taxon>Pseudomonadota</taxon>
        <taxon>Alphaproteobacteria</taxon>
        <taxon>Sphingomonadales</taxon>
        <taxon>Sphingomonadaceae</taxon>
        <taxon>Sphingomonas</taxon>
    </lineage>
</organism>
<dbReference type="GO" id="GO:0007165">
    <property type="term" value="P:signal transduction"/>
    <property type="evidence" value="ECO:0007669"/>
    <property type="project" value="TreeGrafter"/>
</dbReference>
<dbReference type="OrthoDB" id="9785695at2"/>
<dbReference type="PROSITE" id="PS00630">
    <property type="entry name" value="IMP_2"/>
    <property type="match status" value="1"/>
</dbReference>
<dbReference type="Pfam" id="PF00459">
    <property type="entry name" value="Inositol_P"/>
    <property type="match status" value="1"/>
</dbReference>
<dbReference type="GO" id="GO:0046872">
    <property type="term" value="F:metal ion binding"/>
    <property type="evidence" value="ECO:0007669"/>
    <property type="project" value="UniProtKB-KW"/>
</dbReference>
<dbReference type="EMBL" id="FNZZ01000004">
    <property type="protein sequence ID" value="SEL55765.1"/>
    <property type="molecule type" value="Genomic_DNA"/>
</dbReference>
<feature type="binding site" evidence="5">
    <location>
        <position position="207"/>
    </location>
    <ligand>
        <name>Mg(2+)</name>
        <dbReference type="ChEBI" id="CHEBI:18420"/>
        <label>1</label>
        <note>catalytic</note>
    </ligand>
</feature>
<dbReference type="PRINTS" id="PR00377">
    <property type="entry name" value="IMPHPHTASES"/>
</dbReference>
<dbReference type="GO" id="GO:0008934">
    <property type="term" value="F:inositol monophosphate 1-phosphatase activity"/>
    <property type="evidence" value="ECO:0007669"/>
    <property type="project" value="TreeGrafter"/>
</dbReference>
<dbReference type="RefSeq" id="WP_093006160.1">
    <property type="nucleotide sequence ID" value="NZ_FNZZ01000004.1"/>
</dbReference>
<dbReference type="CDD" id="cd01638">
    <property type="entry name" value="CysQ"/>
    <property type="match status" value="1"/>
</dbReference>
<evidence type="ECO:0000256" key="5">
    <source>
        <dbReference type="PIRSR" id="PIRSR600760-2"/>
    </source>
</evidence>
<feature type="binding site" evidence="5">
    <location>
        <position position="94"/>
    </location>
    <ligand>
        <name>Mg(2+)</name>
        <dbReference type="ChEBI" id="CHEBI:18420"/>
        <label>1</label>
        <note>catalytic</note>
    </ligand>
</feature>
<name>A0A1H7R748_9SPHN</name>
<reference evidence="7" key="1">
    <citation type="submission" date="2016-10" db="EMBL/GenBank/DDBJ databases">
        <authorList>
            <person name="Varghese N."/>
            <person name="Submissions S."/>
        </authorList>
    </citation>
    <scope>NUCLEOTIDE SEQUENCE [LARGE SCALE GENOMIC DNA]</scope>
    <source>
        <strain evidence="7">JS21-1</strain>
    </source>
</reference>
<feature type="binding site" evidence="5">
    <location>
        <position position="92"/>
    </location>
    <ligand>
        <name>Mg(2+)</name>
        <dbReference type="ChEBI" id="CHEBI:18420"/>
        <label>1</label>
        <note>catalytic</note>
    </ligand>
</feature>
<proteinExistence type="inferred from homology"/>
<evidence type="ECO:0000256" key="1">
    <source>
        <dbReference type="ARBA" id="ARBA00009759"/>
    </source>
</evidence>
<dbReference type="Gene3D" id="3.30.540.10">
    <property type="entry name" value="Fructose-1,6-Bisphosphatase, subunit A, domain 1"/>
    <property type="match status" value="1"/>
</dbReference>
<dbReference type="InterPro" id="IPR020550">
    <property type="entry name" value="Inositol_monophosphatase_CS"/>
</dbReference>
<accession>A0A1H7R748</accession>
<dbReference type="PROSITE" id="PS00629">
    <property type="entry name" value="IMP_1"/>
    <property type="match status" value="1"/>
</dbReference>
<dbReference type="PANTHER" id="PTHR20854:SF4">
    <property type="entry name" value="INOSITOL-1-MONOPHOSPHATASE-RELATED"/>
    <property type="match status" value="1"/>
</dbReference>
<dbReference type="STRING" id="1855283.SAMN05216382_2150"/>
<keyword evidence="4 5" id="KW-0460">Magnesium</keyword>
<gene>
    <name evidence="6" type="ORF">SAMN05216382_2150</name>
</gene>
<evidence type="ECO:0000256" key="2">
    <source>
        <dbReference type="ARBA" id="ARBA00022723"/>
    </source>
</evidence>
<dbReference type="InterPro" id="IPR000760">
    <property type="entry name" value="Inositol_monophosphatase-like"/>
</dbReference>
<dbReference type="Proteomes" id="UP000199214">
    <property type="component" value="Unassembled WGS sequence"/>
</dbReference>
<keyword evidence="7" id="KW-1185">Reference proteome</keyword>
<evidence type="ECO:0000313" key="7">
    <source>
        <dbReference type="Proteomes" id="UP000199214"/>
    </source>
</evidence>
<evidence type="ECO:0000313" key="6">
    <source>
        <dbReference type="EMBL" id="SEL55765.1"/>
    </source>
</evidence>
<feature type="binding site" evidence="5">
    <location>
        <position position="95"/>
    </location>
    <ligand>
        <name>Mg(2+)</name>
        <dbReference type="ChEBI" id="CHEBI:18420"/>
        <label>1</label>
        <note>catalytic</note>
    </ligand>
</feature>
<feature type="binding site" evidence="5">
    <location>
        <position position="74"/>
    </location>
    <ligand>
        <name>Mg(2+)</name>
        <dbReference type="ChEBI" id="CHEBI:18420"/>
        <label>1</label>
        <note>catalytic</note>
    </ligand>
</feature>
<comment type="cofactor">
    <cofactor evidence="5">
        <name>Mg(2+)</name>
        <dbReference type="ChEBI" id="CHEBI:18420"/>
    </cofactor>
</comment>
<dbReference type="GO" id="GO:0006020">
    <property type="term" value="P:inositol metabolic process"/>
    <property type="evidence" value="ECO:0007669"/>
    <property type="project" value="TreeGrafter"/>
</dbReference>
<evidence type="ECO:0000256" key="3">
    <source>
        <dbReference type="ARBA" id="ARBA00022801"/>
    </source>
</evidence>